<dbReference type="InterPro" id="IPR036390">
    <property type="entry name" value="WH_DNA-bd_sf"/>
</dbReference>
<organism evidence="5 6">
    <name type="scientific">Limimaricola pyoseonensis</name>
    <dbReference type="NCBI Taxonomy" id="521013"/>
    <lineage>
        <taxon>Bacteria</taxon>
        <taxon>Pseudomonadati</taxon>
        <taxon>Pseudomonadota</taxon>
        <taxon>Alphaproteobacteria</taxon>
        <taxon>Rhodobacterales</taxon>
        <taxon>Paracoccaceae</taxon>
        <taxon>Limimaricola</taxon>
    </lineage>
</organism>
<evidence type="ECO:0000313" key="5">
    <source>
        <dbReference type="EMBL" id="SDE99941.1"/>
    </source>
</evidence>
<dbReference type="EMBL" id="FNAT01000006">
    <property type="protein sequence ID" value="SDE99941.1"/>
    <property type="molecule type" value="Genomic_DNA"/>
</dbReference>
<reference evidence="6" key="1">
    <citation type="submission" date="2016-10" db="EMBL/GenBank/DDBJ databases">
        <authorList>
            <person name="Varghese N."/>
            <person name="Submissions S."/>
        </authorList>
    </citation>
    <scope>NUCLEOTIDE SEQUENCE [LARGE SCALE GENOMIC DNA]</scope>
    <source>
        <strain evidence="6">DSM 21424</strain>
    </source>
</reference>
<dbReference type="PANTHER" id="PTHR43537">
    <property type="entry name" value="TRANSCRIPTIONAL REGULATOR, GNTR FAMILY"/>
    <property type="match status" value="1"/>
</dbReference>
<dbReference type="InterPro" id="IPR000524">
    <property type="entry name" value="Tscrpt_reg_HTH_GntR"/>
</dbReference>
<name>A0A1G7HHW3_9RHOB</name>
<dbReference type="AlphaFoldDB" id="A0A1G7HHW3"/>
<dbReference type="SMART" id="SM00345">
    <property type="entry name" value="HTH_GNTR"/>
    <property type="match status" value="1"/>
</dbReference>
<dbReference type="OrthoDB" id="9028214at2"/>
<dbReference type="Proteomes" id="UP000198922">
    <property type="component" value="Unassembled WGS sequence"/>
</dbReference>
<protein>
    <submittedName>
        <fullName evidence="5">DNA-binding transcriptional regulator, FadR family</fullName>
    </submittedName>
</protein>
<evidence type="ECO:0000313" key="6">
    <source>
        <dbReference type="Proteomes" id="UP000198922"/>
    </source>
</evidence>
<dbReference type="InterPro" id="IPR008920">
    <property type="entry name" value="TF_FadR/GntR_C"/>
</dbReference>
<dbReference type="Pfam" id="PF07729">
    <property type="entry name" value="FCD"/>
    <property type="match status" value="1"/>
</dbReference>
<dbReference type="InterPro" id="IPR011711">
    <property type="entry name" value="GntR_C"/>
</dbReference>
<dbReference type="CDD" id="cd07377">
    <property type="entry name" value="WHTH_GntR"/>
    <property type="match status" value="1"/>
</dbReference>
<dbReference type="InterPro" id="IPR036388">
    <property type="entry name" value="WH-like_DNA-bd_sf"/>
</dbReference>
<keyword evidence="2 5" id="KW-0238">DNA-binding</keyword>
<dbReference type="STRING" id="521013.SAMN04488567_3162"/>
<keyword evidence="3" id="KW-0804">Transcription</keyword>
<proteinExistence type="predicted"/>
<keyword evidence="6" id="KW-1185">Reference proteome</keyword>
<dbReference type="PROSITE" id="PS50949">
    <property type="entry name" value="HTH_GNTR"/>
    <property type="match status" value="1"/>
</dbReference>
<accession>A0A1G7HHW3</accession>
<dbReference type="GO" id="GO:0003700">
    <property type="term" value="F:DNA-binding transcription factor activity"/>
    <property type="evidence" value="ECO:0007669"/>
    <property type="project" value="InterPro"/>
</dbReference>
<gene>
    <name evidence="5" type="ORF">SAMN04488567_3162</name>
</gene>
<dbReference type="Gene3D" id="1.20.120.530">
    <property type="entry name" value="GntR ligand-binding domain-like"/>
    <property type="match status" value="1"/>
</dbReference>
<dbReference type="RefSeq" id="WP_090113575.1">
    <property type="nucleotide sequence ID" value="NZ_FNAT01000006.1"/>
</dbReference>
<dbReference type="PRINTS" id="PR00035">
    <property type="entry name" value="HTHGNTR"/>
</dbReference>
<feature type="domain" description="HTH gntR-type" evidence="4">
    <location>
        <begin position="15"/>
        <end position="83"/>
    </location>
</feature>
<dbReference type="Gene3D" id="1.10.10.10">
    <property type="entry name" value="Winged helix-like DNA-binding domain superfamily/Winged helix DNA-binding domain"/>
    <property type="match status" value="1"/>
</dbReference>
<dbReference type="SUPFAM" id="SSF46785">
    <property type="entry name" value="Winged helix' DNA-binding domain"/>
    <property type="match status" value="1"/>
</dbReference>
<evidence type="ECO:0000259" key="4">
    <source>
        <dbReference type="PROSITE" id="PS50949"/>
    </source>
</evidence>
<dbReference type="PANTHER" id="PTHR43537:SF5">
    <property type="entry name" value="UXU OPERON TRANSCRIPTIONAL REGULATOR"/>
    <property type="match status" value="1"/>
</dbReference>
<evidence type="ECO:0000256" key="2">
    <source>
        <dbReference type="ARBA" id="ARBA00023125"/>
    </source>
</evidence>
<evidence type="ECO:0000256" key="3">
    <source>
        <dbReference type="ARBA" id="ARBA00023163"/>
    </source>
</evidence>
<keyword evidence="1" id="KW-0805">Transcription regulation</keyword>
<dbReference type="SMART" id="SM00895">
    <property type="entry name" value="FCD"/>
    <property type="match status" value="1"/>
</dbReference>
<dbReference type="SUPFAM" id="SSF48008">
    <property type="entry name" value="GntR ligand-binding domain-like"/>
    <property type="match status" value="1"/>
</dbReference>
<dbReference type="GO" id="GO:0003677">
    <property type="term" value="F:DNA binding"/>
    <property type="evidence" value="ECO:0007669"/>
    <property type="project" value="UniProtKB-KW"/>
</dbReference>
<dbReference type="Pfam" id="PF00392">
    <property type="entry name" value="GntR"/>
    <property type="match status" value="1"/>
</dbReference>
<sequence>MTLAQDIQPQTAPRTGGAERIIAYFKERMILGEMKVGERLPPERELAQHLGVGRPLLREVIRSLSMLGLLDVRQGSGTYVGRADLGVLSDFFTFCLSQEQDILDDVMQSRIAIEVQAIRLACARANERDLARIGQWLARLIETLDDPDAGGAADFAFHQAMVKASHSRSLITLYGALSELLRRSHVERRRTTYDRREVVGDLVEAHREVFLSIVAKDADAAEARLREHFAIGDELRRRSLIETYRKGTGPG</sequence>
<evidence type="ECO:0000256" key="1">
    <source>
        <dbReference type="ARBA" id="ARBA00023015"/>
    </source>
</evidence>